<dbReference type="Pfam" id="PF00544">
    <property type="entry name" value="Pectate_lyase_4"/>
    <property type="match status" value="1"/>
</dbReference>
<dbReference type="GO" id="GO:0005576">
    <property type="term" value="C:extracellular region"/>
    <property type="evidence" value="ECO:0007669"/>
    <property type="project" value="UniProtKB-SubCell"/>
</dbReference>
<feature type="transmembrane region" description="Helical" evidence="19">
    <location>
        <begin position="905"/>
        <end position="926"/>
    </location>
</feature>
<feature type="transmembrane region" description="Helical" evidence="19">
    <location>
        <begin position="938"/>
        <end position="967"/>
    </location>
</feature>
<dbReference type="Pfam" id="PF02417">
    <property type="entry name" value="Chromate_transp"/>
    <property type="match status" value="2"/>
</dbReference>
<dbReference type="PROSITE" id="PS00086">
    <property type="entry name" value="CYTOCHROME_P450"/>
    <property type="match status" value="1"/>
</dbReference>
<evidence type="ECO:0000256" key="3">
    <source>
        <dbReference type="ARBA" id="ARBA00005262"/>
    </source>
</evidence>
<dbReference type="InterPro" id="IPR003370">
    <property type="entry name" value="Chromate_transpt"/>
</dbReference>
<dbReference type="InterPro" id="IPR001128">
    <property type="entry name" value="Cyt_P450"/>
</dbReference>
<dbReference type="InterPro" id="IPR002022">
    <property type="entry name" value="Pec_lyase"/>
</dbReference>
<comment type="caution">
    <text evidence="21">The sequence shown here is derived from an EMBL/GenBank/DDBJ whole genome shotgun (WGS) entry which is preliminary data.</text>
</comment>
<dbReference type="PANTHER" id="PTHR33567">
    <property type="entry name" value="CHROMATE ION TRANSPORTER (EUROFUNG)"/>
    <property type="match status" value="1"/>
</dbReference>
<dbReference type="Proteomes" id="UP000481858">
    <property type="component" value="Unassembled WGS sequence"/>
</dbReference>
<evidence type="ECO:0000313" key="22">
    <source>
        <dbReference type="Proteomes" id="UP000481858"/>
    </source>
</evidence>
<dbReference type="PRINTS" id="PR00385">
    <property type="entry name" value="P450"/>
</dbReference>
<feature type="binding site" description="axial binding residue" evidence="16">
    <location>
        <position position="484"/>
    </location>
    <ligand>
        <name>heme</name>
        <dbReference type="ChEBI" id="CHEBI:30413"/>
    </ligand>
    <ligandPart>
        <name>Fe</name>
        <dbReference type="ChEBI" id="CHEBI:18248"/>
    </ligandPart>
</feature>
<comment type="subcellular location">
    <subcellularLocation>
        <location evidence="2">Cell membrane</location>
        <topology evidence="2">Multi-pass membrane protein</topology>
    </subcellularLocation>
    <subcellularLocation>
        <location evidence="1 17">Secreted</location>
    </subcellularLocation>
</comment>
<dbReference type="GO" id="GO:0015109">
    <property type="term" value="F:chromate transmembrane transporter activity"/>
    <property type="evidence" value="ECO:0007669"/>
    <property type="project" value="InterPro"/>
</dbReference>
<dbReference type="GO" id="GO:0047490">
    <property type="term" value="F:pectin lyase activity"/>
    <property type="evidence" value="ECO:0007669"/>
    <property type="project" value="UniProtKB-EC"/>
</dbReference>
<keyword evidence="16" id="KW-0349">Heme</keyword>
<evidence type="ECO:0000256" key="15">
    <source>
        <dbReference type="ARBA" id="ARBA00039082"/>
    </source>
</evidence>
<comment type="similarity">
    <text evidence="3">Belongs to the chromate ion transporter (CHR) (TC 2.A.51) family.</text>
</comment>
<comment type="similarity">
    <text evidence="4 17">Belongs to the polysaccharide lyase 1 family.</text>
</comment>
<keyword evidence="6 17" id="KW-0964">Secreted</keyword>
<evidence type="ECO:0000313" key="21">
    <source>
        <dbReference type="EMBL" id="KAF2966431.1"/>
    </source>
</evidence>
<dbReference type="GO" id="GO:0005506">
    <property type="term" value="F:iron ion binding"/>
    <property type="evidence" value="ECO:0007669"/>
    <property type="project" value="InterPro"/>
</dbReference>
<proteinExistence type="inferred from homology"/>
<evidence type="ECO:0000256" key="12">
    <source>
        <dbReference type="ARBA" id="ARBA00023136"/>
    </source>
</evidence>
<dbReference type="SMART" id="SM00656">
    <property type="entry name" value="Amb_all"/>
    <property type="match status" value="1"/>
</dbReference>
<feature type="transmembrane region" description="Helical" evidence="19">
    <location>
        <begin position="683"/>
        <end position="705"/>
    </location>
</feature>
<dbReference type="EC" id="4.2.2.10" evidence="15"/>
<dbReference type="InterPro" id="IPR011050">
    <property type="entry name" value="Pectin_lyase_fold/virulence"/>
</dbReference>
<keyword evidence="9" id="KW-0732">Signal</keyword>
<dbReference type="InterPro" id="IPR012334">
    <property type="entry name" value="Pectin_lyas_fold"/>
</dbReference>
<keyword evidence="12 19" id="KW-0472">Membrane</keyword>
<evidence type="ECO:0000256" key="19">
    <source>
        <dbReference type="SAM" id="Phobius"/>
    </source>
</evidence>
<dbReference type="FunFam" id="2.160.20.10:FF:000003">
    <property type="entry name" value="Pectin lyase F"/>
    <property type="match status" value="1"/>
</dbReference>
<reference evidence="21 22" key="1">
    <citation type="submission" date="2019-12" db="EMBL/GenBank/DDBJ databases">
        <title>Draft genome sequence of the ascomycete Xylaria multiplex DSM 110363.</title>
        <authorList>
            <person name="Buettner E."/>
            <person name="Kellner H."/>
        </authorList>
    </citation>
    <scope>NUCLEOTIDE SEQUENCE [LARGE SCALE GENOMIC DNA]</scope>
    <source>
        <strain evidence="21 22">DSM 110363</strain>
    </source>
</reference>
<dbReference type="CDD" id="cd11060">
    <property type="entry name" value="CYP57A1-like"/>
    <property type="match status" value="1"/>
</dbReference>
<organism evidence="21 22">
    <name type="scientific">Xylaria multiplex</name>
    <dbReference type="NCBI Taxonomy" id="323545"/>
    <lineage>
        <taxon>Eukaryota</taxon>
        <taxon>Fungi</taxon>
        <taxon>Dikarya</taxon>
        <taxon>Ascomycota</taxon>
        <taxon>Pezizomycotina</taxon>
        <taxon>Sordariomycetes</taxon>
        <taxon>Xylariomycetidae</taxon>
        <taxon>Xylariales</taxon>
        <taxon>Xylariaceae</taxon>
        <taxon>Xylaria</taxon>
    </lineage>
</organism>
<dbReference type="GO" id="GO:0016705">
    <property type="term" value="F:oxidoreductase activity, acting on paired donors, with incorporation or reduction of molecular oxygen"/>
    <property type="evidence" value="ECO:0007669"/>
    <property type="project" value="InterPro"/>
</dbReference>
<dbReference type="GO" id="GO:0000272">
    <property type="term" value="P:polysaccharide catabolic process"/>
    <property type="evidence" value="ECO:0007669"/>
    <property type="project" value="UniProtKB-KW"/>
</dbReference>
<dbReference type="PRINTS" id="PR00463">
    <property type="entry name" value="EP450I"/>
</dbReference>
<evidence type="ECO:0000256" key="14">
    <source>
        <dbReference type="ARBA" id="ARBA00036818"/>
    </source>
</evidence>
<keyword evidence="8 16" id="KW-0479">Metal-binding</keyword>
<feature type="region of interest" description="Disordered" evidence="18">
    <location>
        <begin position="773"/>
        <end position="821"/>
    </location>
</feature>
<feature type="transmembrane region" description="Helical" evidence="19">
    <location>
        <begin position="864"/>
        <end position="890"/>
    </location>
</feature>
<feature type="domain" description="Pectate lyase" evidence="20">
    <location>
        <begin position="1123"/>
        <end position="1356"/>
    </location>
</feature>
<dbReference type="InterPro" id="IPR002401">
    <property type="entry name" value="Cyt_P450_E_grp-I"/>
</dbReference>
<accession>A0A7C8MPR8</accession>
<dbReference type="OrthoDB" id="3934656at2759"/>
<dbReference type="GO" id="GO:0005886">
    <property type="term" value="C:plasma membrane"/>
    <property type="evidence" value="ECO:0007669"/>
    <property type="project" value="UniProtKB-SubCell"/>
</dbReference>
<evidence type="ECO:0000256" key="7">
    <source>
        <dbReference type="ARBA" id="ARBA00022692"/>
    </source>
</evidence>
<evidence type="ECO:0000256" key="18">
    <source>
        <dbReference type="SAM" id="MobiDB-lite"/>
    </source>
</evidence>
<comment type="cofactor">
    <cofactor evidence="16">
        <name>heme</name>
        <dbReference type="ChEBI" id="CHEBI:30413"/>
    </cofactor>
</comment>
<dbReference type="EMBL" id="WUBL01000089">
    <property type="protein sequence ID" value="KAF2966431.1"/>
    <property type="molecule type" value="Genomic_DNA"/>
</dbReference>
<dbReference type="SUPFAM" id="SSF48264">
    <property type="entry name" value="Cytochrome P450"/>
    <property type="match status" value="1"/>
</dbReference>
<evidence type="ECO:0000256" key="5">
    <source>
        <dbReference type="ARBA" id="ARBA00022475"/>
    </source>
</evidence>
<dbReference type="GO" id="GO:0004497">
    <property type="term" value="F:monooxygenase activity"/>
    <property type="evidence" value="ECO:0007669"/>
    <property type="project" value="InterPro"/>
</dbReference>
<keyword evidence="22" id="KW-1185">Reference proteome</keyword>
<gene>
    <name evidence="21" type="ORF">GQX73_g7152</name>
</gene>
<dbReference type="Gene3D" id="2.160.20.10">
    <property type="entry name" value="Single-stranded right-handed beta-helix, Pectin lyase-like"/>
    <property type="match status" value="1"/>
</dbReference>
<feature type="transmembrane region" description="Helical" evidence="19">
    <location>
        <begin position="837"/>
        <end position="858"/>
    </location>
</feature>
<keyword evidence="17" id="KW-0624">Polysaccharide degradation</keyword>
<feature type="transmembrane region" description="Helical" evidence="19">
    <location>
        <begin position="979"/>
        <end position="996"/>
    </location>
</feature>
<evidence type="ECO:0000256" key="4">
    <source>
        <dbReference type="ARBA" id="ARBA00010980"/>
    </source>
</evidence>
<dbReference type="FunFam" id="1.10.630.10:FF:000050">
    <property type="entry name" value="Cytochrome P450 monooxygenase"/>
    <property type="match status" value="1"/>
</dbReference>
<keyword evidence="5" id="KW-1003">Cell membrane</keyword>
<evidence type="ECO:0000256" key="16">
    <source>
        <dbReference type="PIRSR" id="PIRSR602401-1"/>
    </source>
</evidence>
<evidence type="ECO:0000256" key="8">
    <source>
        <dbReference type="ARBA" id="ARBA00022723"/>
    </source>
</evidence>
<feature type="transmembrane region" description="Helical" evidence="19">
    <location>
        <begin position="1016"/>
        <end position="1048"/>
    </location>
</feature>
<dbReference type="SUPFAM" id="SSF51126">
    <property type="entry name" value="Pectin lyase-like"/>
    <property type="match status" value="1"/>
</dbReference>
<keyword evidence="11 16" id="KW-0408">Iron</keyword>
<protein>
    <recommendedName>
        <fullName evidence="15">pectin lyase</fullName>
        <ecNumber evidence="15">4.2.2.10</ecNumber>
    </recommendedName>
</protein>
<dbReference type="Pfam" id="PF00067">
    <property type="entry name" value="p450"/>
    <property type="match status" value="1"/>
</dbReference>
<evidence type="ECO:0000259" key="20">
    <source>
        <dbReference type="SMART" id="SM00656"/>
    </source>
</evidence>
<evidence type="ECO:0000256" key="6">
    <source>
        <dbReference type="ARBA" id="ARBA00022525"/>
    </source>
</evidence>
<evidence type="ECO:0000256" key="1">
    <source>
        <dbReference type="ARBA" id="ARBA00004613"/>
    </source>
</evidence>
<evidence type="ECO:0000256" key="9">
    <source>
        <dbReference type="ARBA" id="ARBA00022729"/>
    </source>
</evidence>
<feature type="compositionally biased region" description="Basic and acidic residues" evidence="18">
    <location>
        <begin position="773"/>
        <end position="785"/>
    </location>
</feature>
<keyword evidence="7 19" id="KW-0812">Transmembrane</keyword>
<evidence type="ECO:0000256" key="10">
    <source>
        <dbReference type="ARBA" id="ARBA00022989"/>
    </source>
</evidence>
<dbReference type="GO" id="GO:0020037">
    <property type="term" value="F:heme binding"/>
    <property type="evidence" value="ECO:0007669"/>
    <property type="project" value="InterPro"/>
</dbReference>
<sequence>MGFKGSMALSLISQYWALGAVLVTGAWLIRNRYYNGLNKYPGPFMASLTDLWRLLEVWGRQSEVTHRKLHAQYGDVVRLGPNTLSFADPKALKTIYGLNKGFVKSDFYIVQQGVSKGRGLATLFSTTDNTFHAQLRRCVNSAFSMSALVQYEPFVTNTIKLFFEQTERLYVNNPEGCDFVRWLQFYAFDVIGEVTYSKRHGFLERNEDVDGIVSYLGNLFLYVAPIGQIPWLDRLFLKNPIYLKLSEWGIVDATNPIVLFARARMAERLGVTGIGNDVSKPLLPITDTGAGSPDLLSKFLAARDSRPDFMNDKLVLAMAVSMAFAGSETTAISLSAVFYNLLRNPAILARLRAEIDDAARAGAFADYELGIVTWAESQRLPYLDACIKEAFRMYPAAGLPLERIVPEPGLEIAGHYVKGGTIVGCSAWLIHRRPEIFGEDVDVYRPERWLIDESLPEAQREERERRVREMNGHMFQFGMGARTCIGKNISLLEMYKVIPSLLRRFEIRFKDASQEWKTVNAWFIKQQNFKTLFERRDLVLPEGLPFFNEVTYELHSMEAISHWLAQNEALKKLGGRAWRVVEANWHLGFTAFGGPPVHFKIFRDLFIDRLGWIDEQMYQEIFSISQALSGPASTKMLYSINLICEGFLPAVLAFLIWSLPGALGMFGLCVGVSNIGEALPRAVYALLSGLNASIVGVIALAAVQLSQKAITDKPTRILVFLGASAGILYNALWYFPALVVLGGITTVVFDFRWLHPPIRYILNRVRRRQRNHEPEEAFAMREGSGREPSITPTAQDRPARILSQTDQVPASHSLSRDERDERRVVPADRQLNMSWKLGLLILSLFFVSFVVVVVLRATSEHQPLLFSLFANLYLAGTIIFGGGPVVIPLLREYVVGEGWVNPRDFLIGLAVIQAFPGPNFNFAVYLGGLTAANAGLNVGVGAIIGFVGIFAPGMIICHAIIGLWAALRSMRMVKSALRGFNAVAVGLIYTAVYRLWQIGYINEGFEQGTSLGNDPWWVVVTTTSYVGGSWFDLSPPVSIVLGAILGLVRSNMKFLAASQWALALTIPVAYAQVRGTAFGFATGVTGGGSAAAATPTSLAQLKEWLTDSAARTIVIDRTWDFTNSEGTTNGNCCSTSTSTCSGGTSAGQLTIVDNCDGGTKVSCTYNNAARSPIDVGSNKSIIGKGSSGVIKGKGLRIRGGNRNVIIQNIHITNLNPQYVWGGDAITLDDCDLVWIDHNKFSLIGRQMIVSGWGQAGRVTISNNEFDGKTTWSSGCNGKHYWTMLLIGLNDQYTIANNWIHDVSGRAPHIGTTATQSQEFYHIVNNYFQDVGGHALDVDGGTWVLLEGNYFDKVTTPITSTSLTAGGNIYSVVTVDEAGACSNYVGYICEWNKAYNSGTYNDLRNTAALTKASSYKSYLIGHIPVADVPSKIPANAGVGKI</sequence>
<name>A0A7C8MPR8_9PEZI</name>
<keyword evidence="13 17" id="KW-0456">Lyase</keyword>
<evidence type="ECO:0000256" key="2">
    <source>
        <dbReference type="ARBA" id="ARBA00004651"/>
    </source>
</evidence>
<evidence type="ECO:0000256" key="11">
    <source>
        <dbReference type="ARBA" id="ARBA00023004"/>
    </source>
</evidence>
<dbReference type="InParanoid" id="A0A7C8MPR8"/>
<keyword evidence="17" id="KW-0119">Carbohydrate metabolism</keyword>
<comment type="catalytic activity">
    <reaction evidence="14">
        <text>Eliminative cleavage of (1-&gt;4)-alpha-D-galacturonan methyl ester to give oligosaccharides with 4-deoxy-6-O-methyl-alpha-D-galact-4-enuronosyl groups at their non-reducing ends.</text>
        <dbReference type="EC" id="4.2.2.10"/>
    </reaction>
</comment>
<keyword evidence="10 19" id="KW-1133">Transmembrane helix</keyword>
<feature type="transmembrane region" description="Helical" evidence="19">
    <location>
        <begin position="717"/>
        <end position="735"/>
    </location>
</feature>
<dbReference type="Gene3D" id="1.10.630.10">
    <property type="entry name" value="Cytochrome P450"/>
    <property type="match status" value="1"/>
</dbReference>
<feature type="compositionally biased region" description="Polar residues" evidence="18">
    <location>
        <begin position="802"/>
        <end position="813"/>
    </location>
</feature>
<feature type="transmembrane region" description="Helical" evidence="19">
    <location>
        <begin position="12"/>
        <end position="29"/>
    </location>
</feature>
<dbReference type="PANTHER" id="PTHR33567:SF3">
    <property type="entry name" value="CHROMATE ION TRANSPORTER (EUROFUNG)"/>
    <property type="match status" value="1"/>
</dbReference>
<dbReference type="InterPro" id="IPR036396">
    <property type="entry name" value="Cyt_P450_sf"/>
</dbReference>
<evidence type="ECO:0000256" key="17">
    <source>
        <dbReference type="RuleBase" id="RU361173"/>
    </source>
</evidence>
<dbReference type="InterPro" id="IPR017972">
    <property type="entry name" value="Cyt_P450_CS"/>
</dbReference>
<evidence type="ECO:0000256" key="13">
    <source>
        <dbReference type="ARBA" id="ARBA00023239"/>
    </source>
</evidence>